<proteinExistence type="predicted"/>
<organism evidence="2 3">
    <name type="scientific">Stenotrophomonas geniculata</name>
    <dbReference type="NCBI Taxonomy" id="86188"/>
    <lineage>
        <taxon>Bacteria</taxon>
        <taxon>Pseudomonadati</taxon>
        <taxon>Pseudomonadota</taxon>
        <taxon>Gammaproteobacteria</taxon>
        <taxon>Lysobacterales</taxon>
        <taxon>Lysobacteraceae</taxon>
        <taxon>Stenotrophomonas</taxon>
    </lineage>
</organism>
<feature type="region of interest" description="Disordered" evidence="1">
    <location>
        <begin position="75"/>
        <end position="96"/>
    </location>
</feature>
<comment type="caution">
    <text evidence="2">The sequence shown here is derived from an EMBL/GenBank/DDBJ whole genome shotgun (WGS) entry which is preliminary data.</text>
</comment>
<sequence length="117" mass="12734">MAASNGLVWKIALGVFLGLSACGLVTCTVLGTMGYAIEQQREEQANQAVAEFIKSANDPDPFGLAAKVEQQRRIDAERQRQYEAANQPAPLKPDERCVGKTRLQRVDNGWVQSGSCP</sequence>
<evidence type="ECO:0000313" key="3">
    <source>
        <dbReference type="Proteomes" id="UP001596115"/>
    </source>
</evidence>
<protein>
    <recommendedName>
        <fullName evidence="4">Lipoprotein</fullName>
    </recommendedName>
</protein>
<evidence type="ECO:0008006" key="4">
    <source>
        <dbReference type="Google" id="ProtNLM"/>
    </source>
</evidence>
<accession>A0ABW1MX89</accession>
<evidence type="ECO:0000313" key="2">
    <source>
        <dbReference type="EMBL" id="MFC6068036.1"/>
    </source>
</evidence>
<reference evidence="2 3" key="1">
    <citation type="submission" date="2024-09" db="EMBL/GenBank/DDBJ databases">
        <title>Whole genome analysis of Stenotrophomonas geniculata MK-1, and its biological control impact on peanut foliage fungus diseases.</title>
        <authorList>
            <person name="Ahsan T."/>
        </authorList>
    </citation>
    <scope>NUCLEOTIDE SEQUENCE [LARGE SCALE GENOMIC DNA]</scope>
    <source>
        <strain evidence="2 3">MK-1</strain>
    </source>
</reference>
<gene>
    <name evidence="2" type="ORF">ACFLLB_00460</name>
</gene>
<keyword evidence="3" id="KW-1185">Reference proteome</keyword>
<evidence type="ECO:0000256" key="1">
    <source>
        <dbReference type="SAM" id="MobiDB-lite"/>
    </source>
</evidence>
<name>A0ABW1MX89_9GAMM</name>
<dbReference type="EMBL" id="JBHRFL010000001">
    <property type="protein sequence ID" value="MFC6068036.1"/>
    <property type="molecule type" value="Genomic_DNA"/>
</dbReference>
<dbReference type="RefSeq" id="WP_262088708.1">
    <property type="nucleotide sequence ID" value="NZ_JBFLAA010000001.1"/>
</dbReference>
<dbReference type="Proteomes" id="UP001596115">
    <property type="component" value="Unassembled WGS sequence"/>
</dbReference>